<evidence type="ECO:0008006" key="7">
    <source>
        <dbReference type="Google" id="ProtNLM"/>
    </source>
</evidence>
<dbReference type="CDD" id="cd01099">
    <property type="entry name" value="PAN_AP_HGF"/>
    <property type="match status" value="1"/>
</dbReference>
<name>A0AA39HSP8_9BILA</name>
<dbReference type="SUPFAM" id="SSF57414">
    <property type="entry name" value="Hairpin loop containing domain-like"/>
    <property type="match status" value="1"/>
</dbReference>
<dbReference type="EMBL" id="JAUCMV010000003">
    <property type="protein sequence ID" value="KAK0410187.1"/>
    <property type="molecule type" value="Genomic_DNA"/>
</dbReference>
<dbReference type="Proteomes" id="UP001175271">
    <property type="component" value="Unassembled WGS sequence"/>
</dbReference>
<evidence type="ECO:0000313" key="6">
    <source>
        <dbReference type="Proteomes" id="UP001175271"/>
    </source>
</evidence>
<dbReference type="InterPro" id="IPR001507">
    <property type="entry name" value="ZP_dom"/>
</dbReference>
<accession>A0AA39HSP8</accession>
<keyword evidence="2" id="KW-0732">Signal</keyword>
<dbReference type="GO" id="GO:0009653">
    <property type="term" value="P:anatomical structure morphogenesis"/>
    <property type="evidence" value="ECO:0007669"/>
    <property type="project" value="TreeGrafter"/>
</dbReference>
<dbReference type="Pfam" id="PF00024">
    <property type="entry name" value="PAN_1"/>
    <property type="match status" value="1"/>
</dbReference>
<feature type="compositionally biased region" description="Basic and acidic residues" evidence="1">
    <location>
        <begin position="590"/>
        <end position="606"/>
    </location>
</feature>
<evidence type="ECO:0000259" key="4">
    <source>
        <dbReference type="PROSITE" id="PS51034"/>
    </source>
</evidence>
<sequence>MRLEVFLLLGFALVVAGSKQCNPVYVRWPRVKLNVAPAADGAFSLTACKSACTNEEDPLKSGIEQQCSGFNHKQGPNQYTHNCQLFPREKVQHVDGYIEADDRYSYFWKYCVNTNHNCGGDYAFTFLSDRYMAESEVSRLHFSATLEECLSECLNEKAFLCRSVSFNRTDGGCHLSQQNQLSKPSLIKLNNNPNYRIDYYENNCYNISDSFHFDYKCEENGIRVSVKSKFPYSGALYGLYDFFSCRVEPKEETDFGYLFPYPTLSKNCSDSIRYKGNDMVLEVVLSTDGVEPLYFITPDDLTYQARCPIRHTQPSIDASPLSDSSASNASKSTAEFAASAHALFSMLANSSVLAESQPVVIQKTTTKDTFPLPLVTTASPKPHKDDEKKVAQTKKFQIHHCVHNYFCPFFLCPCFLHVVVHCRLLSFFLHVHDPLHHHFPFYCPHYVHVSFDSVHLHLHYYFSYFLYLECCVLHLYFCPRYFDLFVVAILFVSRIPQQRLRFQNLSHFPHSQHDSRRDQLQPSDDEGRLPTSRPRCHRCRHDYGSRCELHDVDGDHQGAEAVLDHYDDHTIDDSFEHHVDYNVDDDHHHANYHHYDSSDYDQDHHQGSGHHYHFSSPPSNNFFVEDYGRGRGAPGHVGSAKEPIFFDVFHNSQPVQAVVVGSRITLSFTPYLAIDPSYISITGCQVEPIGSIYEWEKEPLAIIKDGCPADHVGLVCPPQKTPYGWRVTVESFRYQTTAQVQYTCLIRVCPFAPCPETKCQPVEGCEEQQQEDLLHSSLKSVFATLGSRAKRASLSLEQIKAALEANPRLQQQIGLRADSVTASPGSRMNAALQQQLLAIGGDHKVTKRLVVLNSEEDLRYYVQTGLSDYRPGYGRKK</sequence>
<dbReference type="PROSITE" id="PS50948">
    <property type="entry name" value="PAN"/>
    <property type="match status" value="2"/>
</dbReference>
<evidence type="ECO:0000313" key="5">
    <source>
        <dbReference type="EMBL" id="KAK0410187.1"/>
    </source>
</evidence>
<dbReference type="PANTHER" id="PTHR47327">
    <property type="entry name" value="FI18240P1-RELATED"/>
    <property type="match status" value="1"/>
</dbReference>
<dbReference type="PROSITE" id="PS51034">
    <property type="entry name" value="ZP_2"/>
    <property type="match status" value="1"/>
</dbReference>
<dbReference type="Gene3D" id="3.50.4.10">
    <property type="entry name" value="Hepatocyte Growth Factor"/>
    <property type="match status" value="1"/>
</dbReference>
<evidence type="ECO:0000256" key="1">
    <source>
        <dbReference type="SAM" id="MobiDB-lite"/>
    </source>
</evidence>
<feature type="signal peptide" evidence="2">
    <location>
        <begin position="1"/>
        <end position="17"/>
    </location>
</feature>
<feature type="domain" description="Apple" evidence="3">
    <location>
        <begin position="118"/>
        <end position="204"/>
    </location>
</feature>
<dbReference type="AlphaFoldDB" id="A0AA39HSP8"/>
<feature type="domain" description="ZP" evidence="4">
    <location>
        <begin position="216"/>
        <end position="766"/>
    </location>
</feature>
<protein>
    <recommendedName>
        <fullName evidence="7">ZP domain-containing protein</fullName>
    </recommendedName>
</protein>
<feature type="region of interest" description="Disordered" evidence="1">
    <location>
        <begin position="590"/>
        <end position="612"/>
    </location>
</feature>
<dbReference type="InterPro" id="IPR003609">
    <property type="entry name" value="Pan_app"/>
</dbReference>
<dbReference type="SMART" id="SM00473">
    <property type="entry name" value="PAN_AP"/>
    <property type="match status" value="2"/>
</dbReference>
<dbReference type="PANTHER" id="PTHR47327:SF6">
    <property type="entry name" value="PROTEIN LET-653"/>
    <property type="match status" value="1"/>
</dbReference>
<proteinExistence type="predicted"/>
<feature type="chain" id="PRO_5041443091" description="ZP domain-containing protein" evidence="2">
    <location>
        <begin position="18"/>
        <end position="877"/>
    </location>
</feature>
<reference evidence="5" key="1">
    <citation type="submission" date="2023-06" db="EMBL/GenBank/DDBJ databases">
        <title>Genomic analysis of the entomopathogenic nematode Steinernema hermaphroditum.</title>
        <authorList>
            <person name="Schwarz E.M."/>
            <person name="Heppert J.K."/>
            <person name="Baniya A."/>
            <person name="Schwartz H.T."/>
            <person name="Tan C.-H."/>
            <person name="Antoshechkin I."/>
            <person name="Sternberg P.W."/>
            <person name="Goodrich-Blair H."/>
            <person name="Dillman A.R."/>
        </authorList>
    </citation>
    <scope>NUCLEOTIDE SEQUENCE</scope>
    <source>
        <strain evidence="5">PS9179</strain>
        <tissue evidence="5">Whole animal</tissue>
    </source>
</reference>
<comment type="caution">
    <text evidence="5">The sequence shown here is derived from an EMBL/GenBank/DDBJ whole genome shotgun (WGS) entry which is preliminary data.</text>
</comment>
<feature type="domain" description="Apple" evidence="3">
    <location>
        <begin position="21"/>
        <end position="111"/>
    </location>
</feature>
<dbReference type="SMART" id="SM00241">
    <property type="entry name" value="ZP"/>
    <property type="match status" value="1"/>
</dbReference>
<organism evidence="5 6">
    <name type="scientific">Steinernema hermaphroditum</name>
    <dbReference type="NCBI Taxonomy" id="289476"/>
    <lineage>
        <taxon>Eukaryota</taxon>
        <taxon>Metazoa</taxon>
        <taxon>Ecdysozoa</taxon>
        <taxon>Nematoda</taxon>
        <taxon>Chromadorea</taxon>
        <taxon>Rhabditida</taxon>
        <taxon>Tylenchina</taxon>
        <taxon>Panagrolaimomorpha</taxon>
        <taxon>Strongyloidoidea</taxon>
        <taxon>Steinernematidae</taxon>
        <taxon>Steinernema</taxon>
    </lineage>
</organism>
<dbReference type="InterPro" id="IPR052774">
    <property type="entry name" value="Celegans_DevNeuronal_Protein"/>
</dbReference>
<gene>
    <name evidence="5" type="ORF">QR680_004997</name>
</gene>
<evidence type="ECO:0000256" key="2">
    <source>
        <dbReference type="SAM" id="SignalP"/>
    </source>
</evidence>
<keyword evidence="6" id="KW-1185">Reference proteome</keyword>
<evidence type="ECO:0000259" key="3">
    <source>
        <dbReference type="PROSITE" id="PS50948"/>
    </source>
</evidence>
<feature type="region of interest" description="Disordered" evidence="1">
    <location>
        <begin position="509"/>
        <end position="533"/>
    </location>
</feature>